<dbReference type="Gene3D" id="2.60.120.620">
    <property type="entry name" value="q2cbj1_9rhob like domain"/>
    <property type="match status" value="1"/>
</dbReference>
<keyword evidence="6" id="KW-0408">Iron</keyword>
<dbReference type="GO" id="GO:0051213">
    <property type="term" value="F:dioxygenase activity"/>
    <property type="evidence" value="ECO:0007669"/>
    <property type="project" value="UniProtKB-KW"/>
</dbReference>
<dbReference type="AlphaFoldDB" id="A0ABD3PTD6"/>
<proteinExistence type="predicted"/>
<keyword evidence="3" id="KW-0847">Vitamin C</keyword>
<evidence type="ECO:0000256" key="6">
    <source>
        <dbReference type="ARBA" id="ARBA00023004"/>
    </source>
</evidence>
<sequence>MNMLKSCFFYCAVLTKRNTRAHPMSSMANFSKQSMKESMSMDIDAEQNAIGGGSINEKPRFYQPNDNPIDSGGGRCNIDNTWNPSDNLSHMLHALAGIDRYPNYLSRFRQLSDIDLLEKALETRLSEVRRQRSEIVQRRAGIRQLVRRHISSEREVDVEKENCDCAELWCDHPLLSTPKTWIELRERKVLLDQAFKVAYTSTASRRNTRKAKSRKQTLSLPTVEDIINGKAQVYLDPSLLEDWMNQEMYDVYSFPLLSNEFCSLLRKTLRELSALAESDEFSHLQFGRRPIDLDTIGLGWVTDLVFHMFIQPMSLHLFAKTEKLAEEDIVDLESSSSTLDWRQGYVAGYSEDPKGYIGAQRHRLVPHTDDSEVTLNCCLGDEFEGGSVEFYGLRGTPEEGQFIGSVDRPNVGTAVIHSGRNLHAVSNVLSGDRYALIVWSRSWSHVRSSTCPCCWLNRRQDSTCICSKRWN</sequence>
<keyword evidence="2" id="KW-0479">Metal-binding</keyword>
<evidence type="ECO:0000256" key="5">
    <source>
        <dbReference type="ARBA" id="ARBA00023002"/>
    </source>
</evidence>
<evidence type="ECO:0000313" key="9">
    <source>
        <dbReference type="Proteomes" id="UP001530315"/>
    </source>
</evidence>
<accession>A0ABD3PTD6</accession>
<evidence type="ECO:0000256" key="3">
    <source>
        <dbReference type="ARBA" id="ARBA00022896"/>
    </source>
</evidence>
<dbReference type="SMART" id="SM00702">
    <property type="entry name" value="P4Hc"/>
    <property type="match status" value="1"/>
</dbReference>
<dbReference type="EMBL" id="JALLAZ020000681">
    <property type="protein sequence ID" value="KAL3789450.1"/>
    <property type="molecule type" value="Genomic_DNA"/>
</dbReference>
<dbReference type="InterPro" id="IPR006620">
    <property type="entry name" value="Pro_4_hyd_alph"/>
</dbReference>
<keyword evidence="9" id="KW-1185">Reference proteome</keyword>
<dbReference type="PANTHER" id="PTHR24014:SF4">
    <property type="entry name" value="2-OXOGLUTARATE AND IRON-DEPENDENT OXYGENASE DOMAIN-CONTAINING PROTEIN 2"/>
    <property type="match status" value="1"/>
</dbReference>
<dbReference type="GO" id="GO:0031418">
    <property type="term" value="F:L-ascorbic acid binding"/>
    <property type="evidence" value="ECO:0007669"/>
    <property type="project" value="UniProtKB-KW"/>
</dbReference>
<organism evidence="8 9">
    <name type="scientific">Stephanodiscus triporus</name>
    <dbReference type="NCBI Taxonomy" id="2934178"/>
    <lineage>
        <taxon>Eukaryota</taxon>
        <taxon>Sar</taxon>
        <taxon>Stramenopiles</taxon>
        <taxon>Ochrophyta</taxon>
        <taxon>Bacillariophyta</taxon>
        <taxon>Coscinodiscophyceae</taxon>
        <taxon>Thalassiosirophycidae</taxon>
        <taxon>Stephanodiscales</taxon>
        <taxon>Stephanodiscaceae</taxon>
        <taxon>Stephanodiscus</taxon>
    </lineage>
</organism>
<evidence type="ECO:0000256" key="4">
    <source>
        <dbReference type="ARBA" id="ARBA00022964"/>
    </source>
</evidence>
<evidence type="ECO:0000256" key="2">
    <source>
        <dbReference type="ARBA" id="ARBA00022723"/>
    </source>
</evidence>
<evidence type="ECO:0000259" key="7">
    <source>
        <dbReference type="PROSITE" id="PS51471"/>
    </source>
</evidence>
<name>A0ABD3PTD6_9STRA</name>
<reference evidence="8 9" key="1">
    <citation type="submission" date="2024-10" db="EMBL/GenBank/DDBJ databases">
        <title>Updated reference genomes for cyclostephanoid diatoms.</title>
        <authorList>
            <person name="Roberts W.R."/>
            <person name="Alverson A.J."/>
        </authorList>
    </citation>
    <scope>NUCLEOTIDE SEQUENCE [LARGE SCALE GENOMIC DNA]</scope>
    <source>
        <strain evidence="8 9">AJA276-08</strain>
    </source>
</reference>
<gene>
    <name evidence="8" type="ORF">ACHAW5_009694</name>
</gene>
<dbReference type="PANTHER" id="PTHR24014">
    <property type="entry name" value="2-OXOGLUTARATE AND IRON-DEPENDENT OXYGENASE DOMAIN-CONTAINING PROTEIN 2"/>
    <property type="match status" value="1"/>
</dbReference>
<dbReference type="Proteomes" id="UP001530315">
    <property type="component" value="Unassembled WGS sequence"/>
</dbReference>
<protein>
    <recommendedName>
        <fullName evidence="7">Fe2OG dioxygenase domain-containing protein</fullName>
    </recommendedName>
</protein>
<keyword evidence="5" id="KW-0560">Oxidoreductase</keyword>
<dbReference type="InterPro" id="IPR005123">
    <property type="entry name" value="Oxoglu/Fe-dep_dioxygenase_dom"/>
</dbReference>
<dbReference type="PROSITE" id="PS51471">
    <property type="entry name" value="FE2OG_OXY"/>
    <property type="match status" value="1"/>
</dbReference>
<keyword evidence="4" id="KW-0223">Dioxygenase</keyword>
<dbReference type="GO" id="GO:0046872">
    <property type="term" value="F:metal ion binding"/>
    <property type="evidence" value="ECO:0007669"/>
    <property type="project" value="UniProtKB-KW"/>
</dbReference>
<comment type="cofactor">
    <cofactor evidence="1">
        <name>L-ascorbate</name>
        <dbReference type="ChEBI" id="CHEBI:38290"/>
    </cofactor>
</comment>
<feature type="domain" description="Fe2OG dioxygenase" evidence="7">
    <location>
        <begin position="338"/>
        <end position="442"/>
    </location>
</feature>
<comment type="caution">
    <text evidence="8">The sequence shown here is derived from an EMBL/GenBank/DDBJ whole genome shotgun (WGS) entry which is preliminary data.</text>
</comment>
<evidence type="ECO:0000256" key="1">
    <source>
        <dbReference type="ARBA" id="ARBA00001961"/>
    </source>
</evidence>
<evidence type="ECO:0000313" key="8">
    <source>
        <dbReference type="EMBL" id="KAL3789450.1"/>
    </source>
</evidence>